<feature type="domain" description="Transcription elongation factor GreA/GreB C-terminal" evidence="5">
    <location>
        <begin position="82"/>
        <end position="156"/>
    </location>
</feature>
<dbReference type="GO" id="GO:0006354">
    <property type="term" value="P:DNA-templated transcription elongation"/>
    <property type="evidence" value="ECO:0007669"/>
    <property type="project" value="TreeGrafter"/>
</dbReference>
<dbReference type="InterPro" id="IPR006358">
    <property type="entry name" value="Tscrpt_elong_fac_GreB"/>
</dbReference>
<comment type="similarity">
    <text evidence="4">Belongs to the GreA/GreB family. GreB subfamily.</text>
</comment>
<dbReference type="PROSITE" id="PS00829">
    <property type="entry name" value="GREAB_1"/>
    <property type="match status" value="1"/>
</dbReference>
<dbReference type="Pfam" id="PF03449">
    <property type="entry name" value="GreA_GreB_N"/>
    <property type="match status" value="1"/>
</dbReference>
<dbReference type="Proteomes" id="UP001178148">
    <property type="component" value="Unassembled WGS sequence"/>
</dbReference>
<evidence type="ECO:0000256" key="3">
    <source>
        <dbReference type="ARBA" id="ARBA00023163"/>
    </source>
</evidence>
<dbReference type="FunFam" id="1.10.287.180:FF:000001">
    <property type="entry name" value="Transcription elongation factor GreA"/>
    <property type="match status" value="1"/>
</dbReference>
<protein>
    <recommendedName>
        <fullName evidence="4">Transcription elongation factor GreB</fullName>
    </recommendedName>
    <alternativeName>
        <fullName evidence="4">Transcript cleavage factor GreB</fullName>
    </alternativeName>
</protein>
<dbReference type="SUPFAM" id="SSF54534">
    <property type="entry name" value="FKBP-like"/>
    <property type="match status" value="1"/>
</dbReference>
<dbReference type="Gene3D" id="3.10.50.30">
    <property type="entry name" value="Transcription elongation factor, GreA/GreB, C-terminal domain"/>
    <property type="match status" value="1"/>
</dbReference>
<dbReference type="InterPro" id="IPR022691">
    <property type="entry name" value="Tscrpt_elong_fac_GreA/B_N"/>
</dbReference>
<keyword evidence="7" id="KW-0251">Elongation factor</keyword>
<dbReference type="GO" id="GO:0032784">
    <property type="term" value="P:regulation of DNA-templated transcription elongation"/>
    <property type="evidence" value="ECO:0007669"/>
    <property type="project" value="UniProtKB-UniRule"/>
</dbReference>
<dbReference type="PIRSF" id="PIRSF006092">
    <property type="entry name" value="GreA_GreB"/>
    <property type="match status" value="1"/>
</dbReference>
<evidence type="ECO:0000256" key="1">
    <source>
        <dbReference type="ARBA" id="ARBA00023015"/>
    </source>
</evidence>
<dbReference type="NCBIfam" id="NF002506">
    <property type="entry name" value="PRK01885.1"/>
    <property type="match status" value="1"/>
</dbReference>
<evidence type="ECO:0000259" key="5">
    <source>
        <dbReference type="Pfam" id="PF01272"/>
    </source>
</evidence>
<dbReference type="GO" id="GO:0070063">
    <property type="term" value="F:RNA polymerase binding"/>
    <property type="evidence" value="ECO:0007669"/>
    <property type="project" value="InterPro"/>
</dbReference>
<dbReference type="EMBL" id="JASXSV010000001">
    <property type="protein sequence ID" value="MDP0587744.1"/>
    <property type="molecule type" value="Genomic_DNA"/>
</dbReference>
<keyword evidence="8" id="KW-1185">Reference proteome</keyword>
<name>A0AA90SRX9_9GAMM</name>
<organism evidence="7 8">
    <name type="scientific">Candidatus Endonucleibacter bathymodioli</name>
    <dbReference type="NCBI Taxonomy" id="539814"/>
    <lineage>
        <taxon>Bacteria</taxon>
        <taxon>Pseudomonadati</taxon>
        <taxon>Pseudomonadota</taxon>
        <taxon>Gammaproteobacteria</taxon>
        <taxon>Oceanospirillales</taxon>
        <taxon>Endozoicomonadaceae</taxon>
        <taxon>Candidatus Endonucleibacter</taxon>
    </lineage>
</organism>
<dbReference type="AlphaFoldDB" id="A0AA90SRX9"/>
<comment type="caution">
    <text evidence="7">The sequence shown here is derived from an EMBL/GenBank/DDBJ whole genome shotgun (WGS) entry which is preliminary data.</text>
</comment>
<evidence type="ECO:0000256" key="2">
    <source>
        <dbReference type="ARBA" id="ARBA00023125"/>
    </source>
</evidence>
<dbReference type="SUPFAM" id="SSF46557">
    <property type="entry name" value="GreA transcript cleavage protein, N-terminal domain"/>
    <property type="match status" value="1"/>
</dbReference>
<keyword evidence="7" id="KW-0648">Protein biosynthesis</keyword>
<dbReference type="HAMAP" id="MF_00105">
    <property type="entry name" value="GreA_GreB"/>
    <property type="match status" value="1"/>
</dbReference>
<dbReference type="InterPro" id="IPR036953">
    <property type="entry name" value="GreA/GreB_C_sf"/>
</dbReference>
<dbReference type="Gene3D" id="1.10.287.180">
    <property type="entry name" value="Transcription elongation factor, GreA/GreB, N-terminal domain"/>
    <property type="match status" value="1"/>
</dbReference>
<keyword evidence="2 4" id="KW-0238">DNA-binding</keyword>
<dbReference type="InterPro" id="IPR018151">
    <property type="entry name" value="TF_GreA/GreB_CS"/>
</dbReference>
<feature type="coiled-coil region" evidence="4">
    <location>
        <begin position="49"/>
        <end position="76"/>
    </location>
</feature>
<keyword evidence="1 4" id="KW-0805">Transcription regulation</keyword>
<proteinExistence type="inferred from homology"/>
<dbReference type="Pfam" id="PF01272">
    <property type="entry name" value="GreA_GreB"/>
    <property type="match status" value="1"/>
</dbReference>
<keyword evidence="4" id="KW-0175">Coiled coil</keyword>
<dbReference type="HAMAP" id="MF_00930">
    <property type="entry name" value="GreB"/>
    <property type="match status" value="1"/>
</dbReference>
<dbReference type="PROSITE" id="PS00830">
    <property type="entry name" value="GREAB_2"/>
    <property type="match status" value="1"/>
</dbReference>
<evidence type="ECO:0000256" key="4">
    <source>
        <dbReference type="HAMAP-Rule" id="MF_00930"/>
    </source>
</evidence>
<dbReference type="NCBIfam" id="TIGR01461">
    <property type="entry name" value="greB"/>
    <property type="match status" value="1"/>
</dbReference>
<sequence length="163" mass="18837">MYSTPLITNKGKNKLEKELSYLWSNKRPIITQAVSDAAALGDRSENAEYKEGKRLLREIDRRIRHLRKRLDVLKVVNYSEEQEGKVYFGAWVELINDQNKTLRCRIVGPDEIDTRNTHISIDSPMAKAMLGKQENEEINVQTPSGGKTWVINVIQYQSFKNDE</sequence>
<evidence type="ECO:0000259" key="6">
    <source>
        <dbReference type="Pfam" id="PF03449"/>
    </source>
</evidence>
<dbReference type="PANTHER" id="PTHR30437">
    <property type="entry name" value="TRANSCRIPTION ELONGATION FACTOR GREA"/>
    <property type="match status" value="1"/>
</dbReference>
<feature type="domain" description="Transcription elongation factor GreA/GreB N-terminal" evidence="6">
    <location>
        <begin position="6"/>
        <end position="75"/>
    </location>
</feature>
<dbReference type="InterPro" id="IPR028624">
    <property type="entry name" value="Tscrpt_elong_fac_GreA/B"/>
</dbReference>
<reference evidence="7 8" key="1">
    <citation type="journal article" date="2023" name="bioRxiv">
        <title>An intranuclear bacterial parasite of deep-sea mussels expresses apoptosis inhibitors acquired from its host.</title>
        <authorList>
            <person name="Gonzalez Porras M.A."/>
            <person name="Assie A."/>
            <person name="Tietjen M."/>
            <person name="Violette M."/>
            <person name="Kleiner M."/>
            <person name="Gruber-Vodicka H."/>
            <person name="Dubilier N."/>
            <person name="Leisch N."/>
        </authorList>
    </citation>
    <scope>NUCLEOTIDE SEQUENCE [LARGE SCALE GENOMIC DNA]</scope>
    <source>
        <strain evidence="7">IAP13</strain>
    </source>
</reference>
<dbReference type="InterPro" id="IPR001437">
    <property type="entry name" value="Tscrpt_elong_fac_GreA/B_C"/>
</dbReference>
<dbReference type="GO" id="GO:0003677">
    <property type="term" value="F:DNA binding"/>
    <property type="evidence" value="ECO:0007669"/>
    <property type="project" value="UniProtKB-UniRule"/>
</dbReference>
<dbReference type="InterPro" id="IPR036805">
    <property type="entry name" value="Tscrpt_elong_fac_GreA/B_N_sf"/>
</dbReference>
<dbReference type="GO" id="GO:0003746">
    <property type="term" value="F:translation elongation factor activity"/>
    <property type="evidence" value="ECO:0007669"/>
    <property type="project" value="UniProtKB-KW"/>
</dbReference>
<evidence type="ECO:0000313" key="8">
    <source>
        <dbReference type="Proteomes" id="UP001178148"/>
    </source>
</evidence>
<dbReference type="InterPro" id="IPR023459">
    <property type="entry name" value="Tscrpt_elong_fac_GreA/B_fam"/>
</dbReference>
<keyword evidence="3 4" id="KW-0804">Transcription</keyword>
<gene>
    <name evidence="4 7" type="primary">greB</name>
    <name evidence="7" type="ORF">QS748_00425</name>
</gene>
<dbReference type="FunFam" id="3.10.50.30:FF:000001">
    <property type="entry name" value="Transcription elongation factor GreA"/>
    <property type="match status" value="1"/>
</dbReference>
<accession>A0AA90SRX9</accession>
<dbReference type="PANTHER" id="PTHR30437:SF6">
    <property type="entry name" value="TRANSCRIPTION ELONGATION FACTOR GREB"/>
    <property type="match status" value="1"/>
</dbReference>
<comment type="function">
    <text evidence="4">Necessary for efficient RNA polymerase transcription elongation past template-encoded arresting sites. The arresting sites in DNA have the property of trapping a certain fraction of elongating RNA polymerases that pass through, resulting in locked ternary complexes. Cleavage of the nascent transcript by cleavage factors such as GreA or GreB allows the resumption of elongation from the new 3'terminus. GreB releases sequences of up to 9 nucleotides in length.</text>
</comment>
<evidence type="ECO:0000313" key="7">
    <source>
        <dbReference type="EMBL" id="MDP0587744.1"/>
    </source>
</evidence>